<dbReference type="OrthoDB" id="3501032at2759"/>
<proteinExistence type="predicted"/>
<feature type="region of interest" description="Disordered" evidence="1">
    <location>
        <begin position="1"/>
        <end position="54"/>
    </location>
</feature>
<sequence length="333" mass="38429">MCSRKHVSTNGANSVGDGSMMRLRKRRRLIDNEAQDSDEQSSSEDRVRNGDPATRSVFPQFMQLPPELRHHIWCFYCPDLSGKPRVLEFTVKKHEAILDRLDQYSLAIEPTVISQTKSLRAVFSTNRDSRSIAARVFPDELALDVGSRRVIVRFRKEKDVVCMTDLISDVNYIPPDFANEVQNLAVEQVQDFSEENVYYDETIMEVIPAIKDMFPNLKSLYALWRSQVGRGFKLGHGPDWWWRNFINEYSVETYDRETGIGKDTNSLFLWPDLDAHPEAAQWMVAPRLCSFEEMEEAGLKMWTMLKYEFDDSHTLLGWNPLLANPGHAQGRSN</sequence>
<dbReference type="InterPro" id="IPR045518">
    <property type="entry name" value="2EXR"/>
</dbReference>
<evidence type="ECO:0000256" key="1">
    <source>
        <dbReference type="SAM" id="MobiDB-lite"/>
    </source>
</evidence>
<accession>A0A9P7MY60</accession>
<feature type="domain" description="2EXR" evidence="2">
    <location>
        <begin position="58"/>
        <end position="161"/>
    </location>
</feature>
<comment type="caution">
    <text evidence="3">The sequence shown here is derived from an EMBL/GenBank/DDBJ whole genome shotgun (WGS) entry which is preliminary data.</text>
</comment>
<dbReference type="Proteomes" id="UP000784919">
    <property type="component" value="Unassembled WGS sequence"/>
</dbReference>
<reference evidence="3" key="1">
    <citation type="journal article" date="2020" name="bioRxiv">
        <title>Whole genome comparisons of ergot fungi reveals the divergence and evolution of species within the genus Claviceps are the result of varying mechanisms driving genome evolution and host range expansion.</title>
        <authorList>
            <person name="Wyka S.A."/>
            <person name="Mondo S.J."/>
            <person name="Liu M."/>
            <person name="Dettman J."/>
            <person name="Nalam V."/>
            <person name="Broders K.D."/>
        </authorList>
    </citation>
    <scope>NUCLEOTIDE SEQUENCE</scope>
    <source>
        <strain evidence="3">CCC 1102</strain>
    </source>
</reference>
<evidence type="ECO:0000259" key="2">
    <source>
        <dbReference type="Pfam" id="PF20150"/>
    </source>
</evidence>
<feature type="compositionally biased region" description="Acidic residues" evidence="1">
    <location>
        <begin position="33"/>
        <end position="42"/>
    </location>
</feature>
<protein>
    <recommendedName>
        <fullName evidence="2">2EXR domain-containing protein</fullName>
    </recommendedName>
</protein>
<dbReference type="EMBL" id="SRPS01000022">
    <property type="protein sequence ID" value="KAG5975662.1"/>
    <property type="molecule type" value="Genomic_DNA"/>
</dbReference>
<name>A0A9P7MY60_9HYPO</name>
<organism evidence="3 4">
    <name type="scientific">Claviceps arundinis</name>
    <dbReference type="NCBI Taxonomy" id="1623583"/>
    <lineage>
        <taxon>Eukaryota</taxon>
        <taxon>Fungi</taxon>
        <taxon>Dikarya</taxon>
        <taxon>Ascomycota</taxon>
        <taxon>Pezizomycotina</taxon>
        <taxon>Sordariomycetes</taxon>
        <taxon>Hypocreomycetidae</taxon>
        <taxon>Hypocreales</taxon>
        <taxon>Clavicipitaceae</taxon>
        <taxon>Claviceps</taxon>
    </lineage>
</organism>
<dbReference type="Pfam" id="PF20150">
    <property type="entry name" value="2EXR"/>
    <property type="match status" value="1"/>
</dbReference>
<dbReference type="AlphaFoldDB" id="A0A9P7MY60"/>
<gene>
    <name evidence="3" type="ORF">E4U56_003326</name>
</gene>
<evidence type="ECO:0000313" key="3">
    <source>
        <dbReference type="EMBL" id="KAG5975662.1"/>
    </source>
</evidence>
<evidence type="ECO:0000313" key="4">
    <source>
        <dbReference type="Proteomes" id="UP000784919"/>
    </source>
</evidence>